<dbReference type="Pfam" id="PF12146">
    <property type="entry name" value="Hydrolase_4"/>
    <property type="match status" value="1"/>
</dbReference>
<evidence type="ECO:0000313" key="3">
    <source>
        <dbReference type="Proteomes" id="UP000248916"/>
    </source>
</evidence>
<dbReference type="Proteomes" id="UP000248916">
    <property type="component" value="Unassembled WGS sequence"/>
</dbReference>
<dbReference type="AlphaFoldDB" id="A0A2W7Q2S1"/>
<feature type="domain" description="Serine aminopeptidase S33" evidence="1">
    <location>
        <begin position="40"/>
        <end position="292"/>
    </location>
</feature>
<dbReference type="PRINTS" id="PR00111">
    <property type="entry name" value="ABHYDROLASE"/>
</dbReference>
<dbReference type="Gene3D" id="3.40.50.1820">
    <property type="entry name" value="alpha/beta hydrolase"/>
    <property type="match status" value="1"/>
</dbReference>
<comment type="caution">
    <text evidence="2">The sequence shown here is derived from an EMBL/GenBank/DDBJ whole genome shotgun (WGS) entry which is preliminary data.</text>
</comment>
<dbReference type="SUPFAM" id="SSF53474">
    <property type="entry name" value="alpha/beta-Hydrolases"/>
    <property type="match status" value="1"/>
</dbReference>
<dbReference type="InterPro" id="IPR029058">
    <property type="entry name" value="AB_hydrolase_fold"/>
</dbReference>
<gene>
    <name evidence="2" type="ORF">LX81_02311</name>
</gene>
<sequence>MEAAPLFEDVAGGPPDGVAHWCRAPDGLRLRIAHWRPETARGTILLFPGRTEYVEKYGPAADILARAGLATIAIDWRGQGLSDRLLDDRLGGHVMAFSDYQMDVDALLAAASELDLPRPYFLLGHSMGGAIGLRALHAGLDVAACAFSSPMWGISLSATLRPLAWTLSWSARRIGLGHRYAPGTSRGSYPNTVPFAENLLTDDPDQLAWLARQTELHPDLALGGPSLRWLHEALSETRALDRIPSPDLPCLTFFGTDEKIVDLDRIERRMARWTGGELLRIEGGRHETLFETPDRRRRAFDALTAHFEAYLPAV</sequence>
<dbReference type="InterPro" id="IPR000073">
    <property type="entry name" value="AB_hydrolase_1"/>
</dbReference>
<dbReference type="OrthoDB" id="9788260at2"/>
<accession>A0A2W7Q2S1</accession>
<keyword evidence="3" id="KW-1185">Reference proteome</keyword>
<organism evidence="2 3">
    <name type="scientific">Palleronia aestuarii</name>
    <dbReference type="NCBI Taxonomy" id="568105"/>
    <lineage>
        <taxon>Bacteria</taxon>
        <taxon>Pseudomonadati</taxon>
        <taxon>Pseudomonadota</taxon>
        <taxon>Alphaproteobacteria</taxon>
        <taxon>Rhodobacterales</taxon>
        <taxon>Roseobacteraceae</taxon>
        <taxon>Palleronia</taxon>
    </lineage>
</organism>
<dbReference type="PANTHER" id="PTHR11614">
    <property type="entry name" value="PHOSPHOLIPASE-RELATED"/>
    <property type="match status" value="1"/>
</dbReference>
<dbReference type="InterPro" id="IPR022742">
    <property type="entry name" value="Hydrolase_4"/>
</dbReference>
<reference evidence="2 3" key="1">
    <citation type="submission" date="2018-06" db="EMBL/GenBank/DDBJ databases">
        <title>Genomic Encyclopedia of Archaeal and Bacterial Type Strains, Phase II (KMG-II): from individual species to whole genera.</title>
        <authorList>
            <person name="Goeker M."/>
        </authorList>
    </citation>
    <scope>NUCLEOTIDE SEQUENCE [LARGE SCALE GENOMIC DNA]</scope>
    <source>
        <strain evidence="2 3">DSM 22009</strain>
    </source>
</reference>
<dbReference type="RefSeq" id="WP_111537448.1">
    <property type="nucleotide sequence ID" value="NZ_QKZL01000008.1"/>
</dbReference>
<dbReference type="InterPro" id="IPR051044">
    <property type="entry name" value="MAG_DAG_Lipase"/>
</dbReference>
<evidence type="ECO:0000313" key="2">
    <source>
        <dbReference type="EMBL" id="PZX16039.1"/>
    </source>
</evidence>
<name>A0A2W7Q2S1_9RHOB</name>
<evidence type="ECO:0000259" key="1">
    <source>
        <dbReference type="Pfam" id="PF12146"/>
    </source>
</evidence>
<protein>
    <submittedName>
        <fullName evidence="2">Lysophospholipase</fullName>
    </submittedName>
</protein>
<dbReference type="EMBL" id="QKZL01000008">
    <property type="protein sequence ID" value="PZX16039.1"/>
    <property type="molecule type" value="Genomic_DNA"/>
</dbReference>
<proteinExistence type="predicted"/>